<evidence type="ECO:0000313" key="8">
    <source>
        <dbReference type="EMBL" id="SFP61513.1"/>
    </source>
</evidence>
<dbReference type="SUPFAM" id="SSF53383">
    <property type="entry name" value="PLP-dependent transferases"/>
    <property type="match status" value="1"/>
</dbReference>
<dbReference type="RefSeq" id="WP_025746654.1">
    <property type="nucleotide sequence ID" value="NZ_FOXR01000001.1"/>
</dbReference>
<dbReference type="OrthoDB" id="9803354at2"/>
<dbReference type="STRING" id="937334.SAMN05444406_101102"/>
<keyword evidence="4 6" id="KW-0808">Transferase</keyword>
<dbReference type="PANTHER" id="PTHR46383">
    <property type="entry name" value="ASPARTATE AMINOTRANSFERASE"/>
    <property type="match status" value="1"/>
</dbReference>
<keyword evidence="3 6" id="KW-0032">Aminotransferase</keyword>
<evidence type="ECO:0000313" key="9">
    <source>
        <dbReference type="Proteomes" id="UP000198577"/>
    </source>
</evidence>
<accession>A0A1I5RSP0</accession>
<dbReference type="EMBL" id="FOXR01000001">
    <property type="protein sequence ID" value="SFP61513.1"/>
    <property type="molecule type" value="Genomic_DNA"/>
</dbReference>
<evidence type="ECO:0000256" key="5">
    <source>
        <dbReference type="ARBA" id="ARBA00022898"/>
    </source>
</evidence>
<dbReference type="InterPro" id="IPR015422">
    <property type="entry name" value="PyrdxlP-dep_Trfase_small"/>
</dbReference>
<dbReference type="InterPro" id="IPR015421">
    <property type="entry name" value="PyrdxlP-dep_Trfase_major"/>
</dbReference>
<organism evidence="8 9">
    <name type="scientific">Caldicoprobacter faecalis</name>
    <dbReference type="NCBI Taxonomy" id="937334"/>
    <lineage>
        <taxon>Bacteria</taxon>
        <taxon>Bacillati</taxon>
        <taxon>Bacillota</taxon>
        <taxon>Clostridia</taxon>
        <taxon>Caldicoprobacterales</taxon>
        <taxon>Caldicoprobacteraceae</taxon>
        <taxon>Caldicoprobacter</taxon>
    </lineage>
</organism>
<evidence type="ECO:0000259" key="7">
    <source>
        <dbReference type="Pfam" id="PF00155"/>
    </source>
</evidence>
<evidence type="ECO:0000256" key="6">
    <source>
        <dbReference type="RuleBase" id="RU000481"/>
    </source>
</evidence>
<dbReference type="PROSITE" id="PS00105">
    <property type="entry name" value="AA_TRANSFER_CLASS_1"/>
    <property type="match status" value="1"/>
</dbReference>
<reference evidence="8 9" key="1">
    <citation type="submission" date="2016-10" db="EMBL/GenBank/DDBJ databases">
        <authorList>
            <person name="de Groot N.N."/>
        </authorList>
    </citation>
    <scope>NUCLEOTIDE SEQUENCE [LARGE SCALE GENOMIC DNA]</scope>
    <source>
        <strain evidence="8 9">DSM 20678</strain>
    </source>
</reference>
<dbReference type="Gene3D" id="3.40.640.10">
    <property type="entry name" value="Type I PLP-dependent aspartate aminotransferase-like (Major domain)"/>
    <property type="match status" value="1"/>
</dbReference>
<dbReference type="GO" id="GO:0030170">
    <property type="term" value="F:pyridoxal phosphate binding"/>
    <property type="evidence" value="ECO:0007669"/>
    <property type="project" value="InterPro"/>
</dbReference>
<dbReference type="Proteomes" id="UP000198577">
    <property type="component" value="Unassembled WGS sequence"/>
</dbReference>
<dbReference type="InterPro" id="IPR050596">
    <property type="entry name" value="AspAT/PAT-like"/>
</dbReference>
<dbReference type="CDD" id="cd00609">
    <property type="entry name" value="AAT_like"/>
    <property type="match status" value="1"/>
</dbReference>
<dbReference type="InterPro" id="IPR015424">
    <property type="entry name" value="PyrdxlP-dep_Trfase"/>
</dbReference>
<keyword evidence="5" id="KW-0663">Pyridoxal phosphate</keyword>
<sequence>MRLSVKSSSISDSLTLAIDAKAKKMKSEGMDVVGFGAGEPDFDTPSFIKEAAKEALDRGMTRYTPVAGIAELKEAICRKFKEDNGLDYKPSQIIVSNGAKHSLYNAFQAILNPGDEVIIPSPYWLSYPELVRLADGVPVFVETREEDDFKLKPEDLKKAITPKTKALVINSPNNPCGCVYERAELQAIAEIAVENQLFVVSDEVYEAMVYDGLQHTSIASLGPEIKDLTIVVNGVSKTYAMTGWRVGYAAAHEDVVKVMSNVQSHTTSNPNSIAQYASLAALTGPKDEVKAMVAEFDTRRKFMVERINSIPGLSCRMPKGAFYVMMNISQVIGKTYKGRRIDGSLSFADALLDAQMVAVVPGVAFGADNFVRLSYAVSLDNIKKGLGRIEAFIKELEG</sequence>
<dbReference type="AlphaFoldDB" id="A0A1I5RSP0"/>
<proteinExistence type="inferred from homology"/>
<dbReference type="InterPro" id="IPR004838">
    <property type="entry name" value="NHTrfase_class1_PyrdxlP-BS"/>
</dbReference>
<gene>
    <name evidence="8" type="ORF">SAMN05444406_101102</name>
</gene>
<evidence type="ECO:0000256" key="4">
    <source>
        <dbReference type="ARBA" id="ARBA00022679"/>
    </source>
</evidence>
<comment type="cofactor">
    <cofactor evidence="1 6">
        <name>pyridoxal 5'-phosphate</name>
        <dbReference type="ChEBI" id="CHEBI:597326"/>
    </cofactor>
</comment>
<dbReference type="GO" id="GO:0006520">
    <property type="term" value="P:amino acid metabolic process"/>
    <property type="evidence" value="ECO:0007669"/>
    <property type="project" value="InterPro"/>
</dbReference>
<dbReference type="GO" id="GO:0008483">
    <property type="term" value="F:transaminase activity"/>
    <property type="evidence" value="ECO:0007669"/>
    <property type="project" value="UniProtKB-KW"/>
</dbReference>
<keyword evidence="9" id="KW-1185">Reference proteome</keyword>
<dbReference type="InterPro" id="IPR004839">
    <property type="entry name" value="Aminotransferase_I/II_large"/>
</dbReference>
<protein>
    <recommendedName>
        <fullName evidence="6">Aminotransferase</fullName>
        <ecNumber evidence="6">2.6.1.-</ecNumber>
    </recommendedName>
</protein>
<evidence type="ECO:0000256" key="2">
    <source>
        <dbReference type="ARBA" id="ARBA00007441"/>
    </source>
</evidence>
<dbReference type="PRINTS" id="PR00753">
    <property type="entry name" value="ACCSYNTHASE"/>
</dbReference>
<evidence type="ECO:0000256" key="1">
    <source>
        <dbReference type="ARBA" id="ARBA00001933"/>
    </source>
</evidence>
<dbReference type="FunFam" id="3.40.640.10:FF:000033">
    <property type="entry name" value="Aspartate aminotransferase"/>
    <property type="match status" value="1"/>
</dbReference>
<name>A0A1I5RSP0_9FIRM</name>
<evidence type="ECO:0000256" key="3">
    <source>
        <dbReference type="ARBA" id="ARBA00022576"/>
    </source>
</evidence>
<dbReference type="Gene3D" id="3.90.1150.10">
    <property type="entry name" value="Aspartate Aminotransferase, domain 1"/>
    <property type="match status" value="1"/>
</dbReference>
<dbReference type="PANTHER" id="PTHR46383:SF1">
    <property type="entry name" value="ASPARTATE AMINOTRANSFERASE"/>
    <property type="match status" value="1"/>
</dbReference>
<dbReference type="Pfam" id="PF00155">
    <property type="entry name" value="Aminotran_1_2"/>
    <property type="match status" value="1"/>
</dbReference>
<feature type="domain" description="Aminotransferase class I/classII large" evidence="7">
    <location>
        <begin position="31"/>
        <end position="389"/>
    </location>
</feature>
<comment type="similarity">
    <text evidence="2 6">Belongs to the class-I pyridoxal-phosphate-dependent aminotransferase family.</text>
</comment>
<dbReference type="EC" id="2.6.1.-" evidence="6"/>